<name>A0A6A4WB54_AMPAM</name>
<feature type="compositionally biased region" description="Pro residues" evidence="1">
    <location>
        <begin position="18"/>
        <end position="29"/>
    </location>
</feature>
<comment type="caution">
    <text evidence="2">The sequence shown here is derived from an EMBL/GenBank/DDBJ whole genome shotgun (WGS) entry which is preliminary data.</text>
</comment>
<organism evidence="2 3">
    <name type="scientific">Amphibalanus amphitrite</name>
    <name type="common">Striped barnacle</name>
    <name type="synonym">Balanus amphitrite</name>
    <dbReference type="NCBI Taxonomy" id="1232801"/>
    <lineage>
        <taxon>Eukaryota</taxon>
        <taxon>Metazoa</taxon>
        <taxon>Ecdysozoa</taxon>
        <taxon>Arthropoda</taxon>
        <taxon>Crustacea</taxon>
        <taxon>Multicrustacea</taxon>
        <taxon>Cirripedia</taxon>
        <taxon>Thoracica</taxon>
        <taxon>Thoracicalcarea</taxon>
        <taxon>Balanomorpha</taxon>
        <taxon>Balanoidea</taxon>
        <taxon>Balanidae</taxon>
        <taxon>Amphibalaninae</taxon>
        <taxon>Amphibalanus</taxon>
    </lineage>
</organism>
<proteinExistence type="predicted"/>
<evidence type="ECO:0000256" key="1">
    <source>
        <dbReference type="SAM" id="MobiDB-lite"/>
    </source>
</evidence>
<keyword evidence="3" id="KW-1185">Reference proteome</keyword>
<protein>
    <submittedName>
        <fullName evidence="2">Uncharacterized protein</fullName>
    </submittedName>
</protein>
<dbReference type="EMBL" id="VIIS01000966">
    <property type="protein sequence ID" value="KAF0303203.1"/>
    <property type="molecule type" value="Genomic_DNA"/>
</dbReference>
<evidence type="ECO:0000313" key="2">
    <source>
        <dbReference type="EMBL" id="KAF0303203.1"/>
    </source>
</evidence>
<accession>A0A6A4WB54</accession>
<reference evidence="2 3" key="1">
    <citation type="submission" date="2019-07" db="EMBL/GenBank/DDBJ databases">
        <title>Draft genome assembly of a fouling barnacle, Amphibalanus amphitrite (Darwin, 1854): The first reference genome for Thecostraca.</title>
        <authorList>
            <person name="Kim W."/>
        </authorList>
    </citation>
    <scope>NUCLEOTIDE SEQUENCE [LARGE SCALE GENOMIC DNA]</scope>
    <source>
        <strain evidence="2">SNU_AA5</strain>
        <tissue evidence="2">Soma without cirri and trophi</tissue>
    </source>
</reference>
<gene>
    <name evidence="2" type="ORF">FJT64_024777</name>
</gene>
<evidence type="ECO:0000313" key="3">
    <source>
        <dbReference type="Proteomes" id="UP000440578"/>
    </source>
</evidence>
<feature type="region of interest" description="Disordered" evidence="1">
    <location>
        <begin position="1"/>
        <end position="123"/>
    </location>
</feature>
<dbReference type="Proteomes" id="UP000440578">
    <property type="component" value="Unassembled WGS sequence"/>
</dbReference>
<dbReference type="AlphaFoldDB" id="A0A6A4WB54"/>
<feature type="compositionally biased region" description="Basic and acidic residues" evidence="1">
    <location>
        <begin position="31"/>
        <end position="69"/>
    </location>
</feature>
<sequence length="123" mass="13338">MKEKLLVKLPESSADIQPQPPPTEGPQPEPEPERLGSEPEPESERLGPEPERPEQEPERLGSEPERPEPEPEVVQAGRRIAQASLDSSDSTEDEEARTAGRFITPAGVEPAAALPHLSPPFPA</sequence>